<gene>
    <name evidence="1" type="ORF">EVAR_13141_1</name>
</gene>
<name>A0A4C1U9S5_EUMVA</name>
<dbReference type="Proteomes" id="UP000299102">
    <property type="component" value="Unassembled WGS sequence"/>
</dbReference>
<organism evidence="1 2">
    <name type="scientific">Eumeta variegata</name>
    <name type="common">Bagworm moth</name>
    <name type="synonym">Eumeta japonica</name>
    <dbReference type="NCBI Taxonomy" id="151549"/>
    <lineage>
        <taxon>Eukaryota</taxon>
        <taxon>Metazoa</taxon>
        <taxon>Ecdysozoa</taxon>
        <taxon>Arthropoda</taxon>
        <taxon>Hexapoda</taxon>
        <taxon>Insecta</taxon>
        <taxon>Pterygota</taxon>
        <taxon>Neoptera</taxon>
        <taxon>Endopterygota</taxon>
        <taxon>Lepidoptera</taxon>
        <taxon>Glossata</taxon>
        <taxon>Ditrysia</taxon>
        <taxon>Tineoidea</taxon>
        <taxon>Psychidae</taxon>
        <taxon>Oiketicinae</taxon>
        <taxon>Eumeta</taxon>
    </lineage>
</organism>
<proteinExistence type="predicted"/>
<dbReference type="EMBL" id="BGZK01000147">
    <property type="protein sequence ID" value="GBP23121.1"/>
    <property type="molecule type" value="Genomic_DNA"/>
</dbReference>
<evidence type="ECO:0000313" key="1">
    <source>
        <dbReference type="EMBL" id="GBP23121.1"/>
    </source>
</evidence>
<sequence length="94" mass="10436">MLSSQLLDQWGIVCRPPAHIPLFTACVRASQMRARRCTLDSDRPHLQQTLRLAGQSLTALKPIQRTSRVSVTHAASVCEVYAACMTQWLDSGEV</sequence>
<dbReference type="AlphaFoldDB" id="A0A4C1U9S5"/>
<comment type="caution">
    <text evidence="1">The sequence shown here is derived from an EMBL/GenBank/DDBJ whole genome shotgun (WGS) entry which is preliminary data.</text>
</comment>
<keyword evidence="2" id="KW-1185">Reference proteome</keyword>
<accession>A0A4C1U9S5</accession>
<reference evidence="1 2" key="1">
    <citation type="journal article" date="2019" name="Commun. Biol.">
        <title>The bagworm genome reveals a unique fibroin gene that provides high tensile strength.</title>
        <authorList>
            <person name="Kono N."/>
            <person name="Nakamura H."/>
            <person name="Ohtoshi R."/>
            <person name="Tomita M."/>
            <person name="Numata K."/>
            <person name="Arakawa K."/>
        </authorList>
    </citation>
    <scope>NUCLEOTIDE SEQUENCE [LARGE SCALE GENOMIC DNA]</scope>
</reference>
<evidence type="ECO:0000313" key="2">
    <source>
        <dbReference type="Proteomes" id="UP000299102"/>
    </source>
</evidence>
<protein>
    <submittedName>
        <fullName evidence="1">Uncharacterized protein</fullName>
    </submittedName>
</protein>